<dbReference type="RefSeq" id="WP_188244601.1">
    <property type="nucleotide sequence ID" value="NZ_JABTCF010000010.1"/>
</dbReference>
<evidence type="ECO:0000259" key="2">
    <source>
        <dbReference type="Pfam" id="PF00535"/>
    </source>
</evidence>
<dbReference type="Gene3D" id="3.40.50.12580">
    <property type="match status" value="1"/>
</dbReference>
<protein>
    <submittedName>
        <fullName evidence="3">CDP-glycerol glycerophosphotransferase family protein</fullName>
    </submittedName>
</protein>
<accession>A0ABR7V7M4</accession>
<comment type="similarity">
    <text evidence="1">Belongs to the glycosyltransferase 2 family. WaaE/KdtX subfamily.</text>
</comment>
<comment type="caution">
    <text evidence="3">The sequence shown here is derived from an EMBL/GenBank/DDBJ whole genome shotgun (WGS) entry which is preliminary data.</text>
</comment>
<proteinExistence type="inferred from homology"/>
<dbReference type="PANTHER" id="PTHR43630:SF2">
    <property type="entry name" value="GLYCOSYLTRANSFERASE"/>
    <property type="match status" value="1"/>
</dbReference>
<sequence length="613" mass="72126">MKVILFCQNAYAFGIMDPIQEVLKSESHEYLWYIPEKLFGGFPFKREKFTTSILDLQLFKADAIFVPGNEVPYYLRGLKVQIFHGLAGEKKGHFHIRNYFDLYLTQGPYFTKKFNELKAKHKNFEVIGTGWPKLDVYGKSRNAYQKDKEHILRQFDTDKIILFAPTFSPRLTAAPFLLHEIEELAQSTGYVIFIKFHDLMDPKWITAYKSLSQRIPNIIFQEEKNIIKFLLLADVLISDTSSVIYEFLLLDKPVISFRNIADNIQWDDSREYKGLTEKVLDNIQNDPFKSQRDVVNQEYHPYRDGNSAKRMVEVVEAYIGKNGVPETRDLSLARKLKINNLFGKPITNPWNGNKKNKLSALLITYNEINHIEAVLENISFADEIIVVDSNSTDGTIDIIKKYPHVKLIQRPFKNYTDQKAFAMDQATNDWILFMDADERLTDPLKNEILKTVNSDKEDPVAYMFLRTFMFKDKVLRFSGWQSDKNYRLFRKSKVQFDKERIVHETLLIDGKSSVLKNRLIHYSYSSYQDYKGKMIKYGQMKAIEEYEKNKKPYFYHFIFRPLYKFLNHYVLRLGFLDGRKGITICYLNALGVWSRYIELRRLIKQKQSTVNDK</sequence>
<dbReference type="Proteomes" id="UP001166021">
    <property type="component" value="Unassembled WGS sequence"/>
</dbReference>
<gene>
    <name evidence="3" type="ORF">HPE56_15215</name>
</gene>
<dbReference type="SUPFAM" id="SSF53448">
    <property type="entry name" value="Nucleotide-diphospho-sugar transferases"/>
    <property type="match status" value="1"/>
</dbReference>
<reference evidence="3" key="1">
    <citation type="submission" date="2020-05" db="EMBL/GenBank/DDBJ databases">
        <title>The draft genome sequence of Maribacter sp. ANRC-HE7.</title>
        <authorList>
            <person name="Mu L."/>
        </authorList>
    </citation>
    <scope>NUCLEOTIDE SEQUENCE</scope>
    <source>
        <strain evidence="3">ANRC-HE7</strain>
    </source>
</reference>
<organism evidence="3 4">
    <name type="scientific">Maribacter aquimaris</name>
    <dbReference type="NCBI Taxonomy" id="2737171"/>
    <lineage>
        <taxon>Bacteria</taxon>
        <taxon>Pseudomonadati</taxon>
        <taxon>Bacteroidota</taxon>
        <taxon>Flavobacteriia</taxon>
        <taxon>Flavobacteriales</taxon>
        <taxon>Flavobacteriaceae</taxon>
        <taxon>Maribacter</taxon>
    </lineage>
</organism>
<dbReference type="Gene3D" id="3.90.550.10">
    <property type="entry name" value="Spore Coat Polysaccharide Biosynthesis Protein SpsA, Chain A"/>
    <property type="match status" value="1"/>
</dbReference>
<dbReference type="InterPro" id="IPR001173">
    <property type="entry name" value="Glyco_trans_2-like"/>
</dbReference>
<dbReference type="InterPro" id="IPR029044">
    <property type="entry name" value="Nucleotide-diphossugar_trans"/>
</dbReference>
<name>A0ABR7V7M4_9FLAO</name>
<dbReference type="InterPro" id="IPR043148">
    <property type="entry name" value="TagF_C"/>
</dbReference>
<evidence type="ECO:0000313" key="3">
    <source>
        <dbReference type="EMBL" id="MBD0779148.1"/>
    </source>
</evidence>
<dbReference type="Pfam" id="PF04464">
    <property type="entry name" value="Glyphos_transf"/>
    <property type="match status" value="1"/>
</dbReference>
<evidence type="ECO:0000256" key="1">
    <source>
        <dbReference type="ARBA" id="ARBA00038494"/>
    </source>
</evidence>
<dbReference type="Pfam" id="PF00535">
    <property type="entry name" value="Glycos_transf_2"/>
    <property type="match status" value="1"/>
</dbReference>
<keyword evidence="4" id="KW-1185">Reference proteome</keyword>
<dbReference type="InterPro" id="IPR007554">
    <property type="entry name" value="Glycerophosphate_synth"/>
</dbReference>
<dbReference type="SUPFAM" id="SSF53756">
    <property type="entry name" value="UDP-Glycosyltransferase/glycogen phosphorylase"/>
    <property type="match status" value="1"/>
</dbReference>
<evidence type="ECO:0000313" key="4">
    <source>
        <dbReference type="Proteomes" id="UP001166021"/>
    </source>
</evidence>
<dbReference type="EMBL" id="JABTCF010000010">
    <property type="protein sequence ID" value="MBD0779148.1"/>
    <property type="molecule type" value="Genomic_DNA"/>
</dbReference>
<feature type="domain" description="Glycosyltransferase 2-like" evidence="2">
    <location>
        <begin position="359"/>
        <end position="480"/>
    </location>
</feature>
<dbReference type="PANTHER" id="PTHR43630">
    <property type="entry name" value="POLY-BETA-1,6-N-ACETYL-D-GLUCOSAMINE SYNTHASE"/>
    <property type="match status" value="1"/>
</dbReference>
<dbReference type="CDD" id="cd02511">
    <property type="entry name" value="Beta4Glucosyltransferase"/>
    <property type="match status" value="1"/>
</dbReference>